<dbReference type="CDD" id="cd17744">
    <property type="entry name" value="BRCT_MDC1_rpt1"/>
    <property type="match status" value="1"/>
</dbReference>
<dbReference type="InterPro" id="IPR051579">
    <property type="entry name" value="DDR_Transcriptional_Reg"/>
</dbReference>
<evidence type="ECO:0000256" key="3">
    <source>
        <dbReference type="ARBA" id="ARBA00023242"/>
    </source>
</evidence>
<sequence length="575" mass="62840">MWTLVLSNTAGAPGSDEFRLPEEGVAHIVLGATFQYPGVIRELHLPGLIRELGRIVVGPFGVKLEAIADTVTILPSQPHMNGPSTAMFQLQPRSGEHSESILLRHGDVLRFPTSESRLTCQWTDSEVQVNSSAAANIIGVVETLEDDNEDENTIEPTTGAVSLNQKQSQPQPRATPRLSNQPSVTIVQETPTTSRVEHVPDSREADVKPPDFLSDVDKPVEDVPTFSRGFEPEREREQEAEAFSTASTGESQGHAHLKLSSNARVSSPRVQIPARLSKKRALPTAEEQAPESDNEALAGSSKRAKTSDSDTDDSRLSSVDIATADVSSMLPRSQRNLQRSTAITTEDYNGPTPRIACSNSTIVKTSQAVKFLKKQGGAYVENLSDDFNVLCVRDGGLQKTTKVLYAIARGIPIVTDQWLYESASAKRLLAVSAFKPSIPKQEEEWKLKLKDILGQPQTPFVDYNVHFTKSLKTKYASFSEIEVVGKAAGAKNVTTGTARVKKLKSNIILADDGDDVEAQRLMKDGITCYTKDFFTFSILRGVLDLESDEFKIEGVVAAAETPLKEPKKKRGRQST</sequence>
<dbReference type="Gene3D" id="3.40.50.10190">
    <property type="entry name" value="BRCT domain"/>
    <property type="match status" value="1"/>
</dbReference>
<protein>
    <recommendedName>
        <fullName evidence="5">BRCT domain-containing protein</fullName>
    </recommendedName>
</protein>
<dbReference type="PANTHER" id="PTHR23196:SF1">
    <property type="entry name" value="PAX-INTERACTING PROTEIN 1"/>
    <property type="match status" value="1"/>
</dbReference>
<organism evidence="6 7">
    <name type="scientific">Alternaria atra</name>
    <dbReference type="NCBI Taxonomy" id="119953"/>
    <lineage>
        <taxon>Eukaryota</taxon>
        <taxon>Fungi</taxon>
        <taxon>Dikarya</taxon>
        <taxon>Ascomycota</taxon>
        <taxon>Pezizomycotina</taxon>
        <taxon>Dothideomycetes</taxon>
        <taxon>Pleosporomycetidae</taxon>
        <taxon>Pleosporales</taxon>
        <taxon>Pleosporineae</taxon>
        <taxon>Pleosporaceae</taxon>
        <taxon>Alternaria</taxon>
        <taxon>Alternaria sect. Ulocladioides</taxon>
    </lineage>
</organism>
<dbReference type="RefSeq" id="XP_043169639.1">
    <property type="nucleotide sequence ID" value="XM_043313704.1"/>
</dbReference>
<proteinExistence type="predicted"/>
<keyword evidence="7" id="KW-1185">Reference proteome</keyword>
<gene>
    <name evidence="6" type="ORF">ALTATR162_LOCUS6083</name>
</gene>
<feature type="compositionally biased region" description="Basic and acidic residues" evidence="4">
    <location>
        <begin position="230"/>
        <end position="239"/>
    </location>
</feature>
<keyword evidence="2" id="KW-0227">DNA damage</keyword>
<feature type="compositionally biased region" description="Basic and acidic residues" evidence="4">
    <location>
        <begin position="305"/>
        <end position="315"/>
    </location>
</feature>
<dbReference type="SUPFAM" id="SSF52113">
    <property type="entry name" value="BRCT domain"/>
    <property type="match status" value="1"/>
</dbReference>
<dbReference type="AlphaFoldDB" id="A0A8J2I2C1"/>
<comment type="subcellular location">
    <subcellularLocation>
        <location evidence="1">Nucleus</location>
    </subcellularLocation>
</comment>
<dbReference type="InterPro" id="IPR001357">
    <property type="entry name" value="BRCT_dom"/>
</dbReference>
<evidence type="ECO:0000256" key="2">
    <source>
        <dbReference type="ARBA" id="ARBA00022763"/>
    </source>
</evidence>
<dbReference type="Pfam" id="PF00533">
    <property type="entry name" value="BRCT"/>
    <property type="match status" value="1"/>
</dbReference>
<comment type="caution">
    <text evidence="6">The sequence shown here is derived from an EMBL/GenBank/DDBJ whole genome shotgun (WGS) entry which is preliminary data.</text>
</comment>
<name>A0A8J2I2C1_9PLEO</name>
<feature type="region of interest" description="Disordered" evidence="4">
    <location>
        <begin position="144"/>
        <end position="318"/>
    </location>
</feature>
<dbReference type="GeneID" id="67017933"/>
<keyword evidence="3" id="KW-0539">Nucleus</keyword>
<accession>A0A8J2I2C1</accession>
<dbReference type="Proteomes" id="UP000676310">
    <property type="component" value="Unassembled WGS sequence"/>
</dbReference>
<dbReference type="SMART" id="SM00292">
    <property type="entry name" value="BRCT"/>
    <property type="match status" value="1"/>
</dbReference>
<evidence type="ECO:0000259" key="5">
    <source>
        <dbReference type="PROSITE" id="PS50172"/>
    </source>
</evidence>
<evidence type="ECO:0000256" key="1">
    <source>
        <dbReference type="ARBA" id="ARBA00004123"/>
    </source>
</evidence>
<feature type="compositionally biased region" description="Polar residues" evidence="4">
    <location>
        <begin position="159"/>
        <end position="194"/>
    </location>
</feature>
<dbReference type="EMBL" id="CAJRGZ010000019">
    <property type="protein sequence ID" value="CAG5161734.1"/>
    <property type="molecule type" value="Genomic_DNA"/>
</dbReference>
<dbReference type="GO" id="GO:0005634">
    <property type="term" value="C:nucleus"/>
    <property type="evidence" value="ECO:0007669"/>
    <property type="project" value="UniProtKB-SubCell"/>
</dbReference>
<dbReference type="OrthoDB" id="342264at2759"/>
<evidence type="ECO:0000313" key="6">
    <source>
        <dbReference type="EMBL" id="CAG5161734.1"/>
    </source>
</evidence>
<dbReference type="PANTHER" id="PTHR23196">
    <property type="entry name" value="PAX TRANSCRIPTION ACTIVATION DOMAIN INTERACTING PROTEIN"/>
    <property type="match status" value="1"/>
</dbReference>
<feature type="compositionally biased region" description="Basic and acidic residues" evidence="4">
    <location>
        <begin position="195"/>
        <end position="221"/>
    </location>
</feature>
<feature type="compositionally biased region" description="Polar residues" evidence="4">
    <location>
        <begin position="259"/>
        <end position="269"/>
    </location>
</feature>
<dbReference type="InterPro" id="IPR036420">
    <property type="entry name" value="BRCT_dom_sf"/>
</dbReference>
<evidence type="ECO:0000313" key="7">
    <source>
        <dbReference type="Proteomes" id="UP000676310"/>
    </source>
</evidence>
<feature type="compositionally biased region" description="Acidic residues" evidence="4">
    <location>
        <begin position="144"/>
        <end position="153"/>
    </location>
</feature>
<reference evidence="6" key="1">
    <citation type="submission" date="2021-05" db="EMBL/GenBank/DDBJ databases">
        <authorList>
            <person name="Stam R."/>
        </authorList>
    </citation>
    <scope>NUCLEOTIDE SEQUENCE</scope>
    <source>
        <strain evidence="6">CS162</strain>
    </source>
</reference>
<dbReference type="GO" id="GO:0006974">
    <property type="term" value="P:DNA damage response"/>
    <property type="evidence" value="ECO:0007669"/>
    <property type="project" value="UniProtKB-KW"/>
</dbReference>
<dbReference type="PROSITE" id="PS50172">
    <property type="entry name" value="BRCT"/>
    <property type="match status" value="1"/>
</dbReference>
<evidence type="ECO:0000256" key="4">
    <source>
        <dbReference type="SAM" id="MobiDB-lite"/>
    </source>
</evidence>
<feature type="domain" description="BRCT" evidence="5">
    <location>
        <begin position="370"/>
        <end position="436"/>
    </location>
</feature>